<comment type="caution">
    <text evidence="1">The sequence shown here is derived from an EMBL/GenBank/DDBJ whole genome shotgun (WGS) entry which is preliminary data.</text>
</comment>
<dbReference type="AlphaFoldDB" id="A0A932MMD0"/>
<proteinExistence type="predicted"/>
<evidence type="ECO:0000313" key="1">
    <source>
        <dbReference type="EMBL" id="MBI3126417.1"/>
    </source>
</evidence>
<sequence length="80" mass="8393">MVEAQVKQVDRANKVLVVQTADGKEISMHVGEHANVEVLEPATAGLISGTLDDIEVGYLVNLEYTEGAGGCSCSSLECIS</sequence>
<protein>
    <submittedName>
        <fullName evidence="1">Uncharacterized protein</fullName>
    </submittedName>
</protein>
<dbReference type="EMBL" id="JACPUR010000003">
    <property type="protein sequence ID" value="MBI3126417.1"/>
    <property type="molecule type" value="Genomic_DNA"/>
</dbReference>
<reference evidence="1" key="1">
    <citation type="submission" date="2020-07" db="EMBL/GenBank/DDBJ databases">
        <title>Huge and variable diversity of episymbiotic CPR bacteria and DPANN archaea in groundwater ecosystems.</title>
        <authorList>
            <person name="He C.Y."/>
            <person name="Keren R."/>
            <person name="Whittaker M."/>
            <person name="Farag I.F."/>
            <person name="Doudna J."/>
            <person name="Cate J.H.D."/>
            <person name="Banfield J.F."/>
        </authorList>
    </citation>
    <scope>NUCLEOTIDE SEQUENCE</scope>
    <source>
        <strain evidence="1">NC_groundwater_763_Ag_S-0.2um_68_21</strain>
    </source>
</reference>
<name>A0A932MMD0_UNCTE</name>
<gene>
    <name evidence="1" type="ORF">HYZ11_02295</name>
</gene>
<organism evidence="1 2">
    <name type="scientific">Tectimicrobiota bacterium</name>
    <dbReference type="NCBI Taxonomy" id="2528274"/>
    <lineage>
        <taxon>Bacteria</taxon>
        <taxon>Pseudomonadati</taxon>
        <taxon>Nitrospinota/Tectimicrobiota group</taxon>
        <taxon>Candidatus Tectimicrobiota</taxon>
    </lineage>
</organism>
<evidence type="ECO:0000313" key="2">
    <source>
        <dbReference type="Proteomes" id="UP000782312"/>
    </source>
</evidence>
<accession>A0A932MMD0</accession>
<dbReference type="Proteomes" id="UP000782312">
    <property type="component" value="Unassembled WGS sequence"/>
</dbReference>